<dbReference type="EMBL" id="KI300829">
    <property type="protein sequence ID" value="ERZ95943.1"/>
    <property type="molecule type" value="Genomic_DNA"/>
</dbReference>
<organism evidence="1">
    <name type="scientific">Rhizophagus irregularis (strain DAOM 181602 / DAOM 197198 / MUCL 43194)</name>
    <name type="common">Arbuscular mycorrhizal fungus</name>
    <name type="synonym">Glomus intraradices</name>
    <dbReference type="NCBI Taxonomy" id="747089"/>
    <lineage>
        <taxon>Eukaryota</taxon>
        <taxon>Fungi</taxon>
        <taxon>Fungi incertae sedis</taxon>
        <taxon>Mucoromycota</taxon>
        <taxon>Glomeromycotina</taxon>
        <taxon>Glomeromycetes</taxon>
        <taxon>Glomerales</taxon>
        <taxon>Glomeraceae</taxon>
        <taxon>Rhizophagus</taxon>
    </lineage>
</organism>
<proteinExistence type="predicted"/>
<reference evidence="1" key="1">
    <citation type="submission" date="2013-07" db="EMBL/GenBank/DDBJ databases">
        <title>The genome of an arbuscular mycorrhizal fungus provides insights into the evolution of the oldest plant symbiosis.</title>
        <authorList>
            <consortium name="DOE Joint Genome Institute"/>
            <person name="Tisserant E."/>
            <person name="Malbreil M."/>
            <person name="Kuo A."/>
            <person name="Kohler A."/>
            <person name="Symeonidi A."/>
            <person name="Balestrini R."/>
            <person name="Charron P."/>
            <person name="Duensing N."/>
            <person name="Frei-dit-Frey N."/>
            <person name="Gianinazzi-Pearson V."/>
            <person name="Gilbert B."/>
            <person name="Handa Y."/>
            <person name="Hijri M."/>
            <person name="Kaul R."/>
            <person name="Kawaguchi M."/>
            <person name="Krajinski F."/>
            <person name="Lammers P."/>
            <person name="Lapierre D."/>
            <person name="Masclaux F.G."/>
            <person name="Murat C."/>
            <person name="Morin E."/>
            <person name="Ndikumana S."/>
            <person name="Pagni M."/>
            <person name="Petitpierre D."/>
            <person name="Requena N."/>
            <person name="Rosikiewicz P."/>
            <person name="Riley R."/>
            <person name="Saito K."/>
            <person name="San Clemente H."/>
            <person name="Shapiro H."/>
            <person name="van Tuinen D."/>
            <person name="Becard G."/>
            <person name="Bonfante P."/>
            <person name="Paszkowski U."/>
            <person name="Shachar-Hill Y."/>
            <person name="Young J.P."/>
            <person name="Sanders I.R."/>
            <person name="Henrissat B."/>
            <person name="Rensing S.A."/>
            <person name="Grigoriev I.V."/>
            <person name="Corradi N."/>
            <person name="Roux C."/>
            <person name="Martin F."/>
        </authorList>
    </citation>
    <scope>NUCLEOTIDE SEQUENCE</scope>
    <source>
        <strain evidence="1">DAOM 197198</strain>
    </source>
</reference>
<dbReference type="HOGENOM" id="CLU_2689094_0_0_1"/>
<gene>
    <name evidence="1" type="ORF">GLOINDRAFT_13118</name>
</gene>
<dbReference type="AlphaFoldDB" id="U9SJ40"/>
<name>U9SJ40_RHIID</name>
<accession>U9SJ40</accession>
<evidence type="ECO:0000313" key="1">
    <source>
        <dbReference type="EMBL" id="ERZ95943.1"/>
    </source>
</evidence>
<protein>
    <submittedName>
        <fullName evidence="1">Uncharacterized protein</fullName>
    </submittedName>
</protein>
<sequence>MSEKIVLTYEEPTNEFIEQFYEQFIGFEDTLLKKNYEQPSQKRNYPNFYFSFGTATSLSSPTALGRALRFWIIY</sequence>